<feature type="transmembrane region" description="Helical" evidence="1">
    <location>
        <begin position="48"/>
        <end position="65"/>
    </location>
</feature>
<name>A0A0C9U7Y2_SPHS4</name>
<sequence length="92" mass="10485">DFKDVIGNKEIGRTTLPMLIPRASRISVPVLLLAWTVIHSYVWEIGHMVTATLLLSSITGARFVLYDNTIADQRSFYMYNVSFPCLFFPMTL</sequence>
<dbReference type="HOGENOM" id="CLU_2419172_0_0_1"/>
<accession>A0A0C9U7Y2</accession>
<evidence type="ECO:0000256" key="1">
    <source>
        <dbReference type="SAM" id="Phobius"/>
    </source>
</evidence>
<keyword evidence="1" id="KW-1133">Transmembrane helix</keyword>
<keyword evidence="1" id="KW-0472">Membrane</keyword>
<evidence type="ECO:0000313" key="2">
    <source>
        <dbReference type="EMBL" id="KIJ25197.1"/>
    </source>
</evidence>
<feature type="transmembrane region" description="Helical" evidence="1">
    <location>
        <begin position="23"/>
        <end position="42"/>
    </location>
</feature>
<gene>
    <name evidence="2" type="ORF">M422DRAFT_193756</name>
</gene>
<protein>
    <submittedName>
        <fullName evidence="2">Uncharacterized protein</fullName>
    </submittedName>
</protein>
<dbReference type="EMBL" id="KN837428">
    <property type="protein sequence ID" value="KIJ25197.1"/>
    <property type="molecule type" value="Genomic_DNA"/>
</dbReference>
<evidence type="ECO:0000313" key="3">
    <source>
        <dbReference type="Proteomes" id="UP000054279"/>
    </source>
</evidence>
<dbReference type="OrthoDB" id="434972at2759"/>
<dbReference type="AlphaFoldDB" id="A0A0C9U7Y2"/>
<keyword evidence="1" id="KW-0812">Transmembrane</keyword>
<reference evidence="2 3" key="1">
    <citation type="submission" date="2014-06" db="EMBL/GenBank/DDBJ databases">
        <title>Evolutionary Origins and Diversification of the Mycorrhizal Mutualists.</title>
        <authorList>
            <consortium name="DOE Joint Genome Institute"/>
            <consortium name="Mycorrhizal Genomics Consortium"/>
            <person name="Kohler A."/>
            <person name="Kuo A."/>
            <person name="Nagy L.G."/>
            <person name="Floudas D."/>
            <person name="Copeland A."/>
            <person name="Barry K.W."/>
            <person name="Cichocki N."/>
            <person name="Veneault-Fourrey C."/>
            <person name="LaButti K."/>
            <person name="Lindquist E.A."/>
            <person name="Lipzen A."/>
            <person name="Lundell T."/>
            <person name="Morin E."/>
            <person name="Murat C."/>
            <person name="Riley R."/>
            <person name="Ohm R."/>
            <person name="Sun H."/>
            <person name="Tunlid A."/>
            <person name="Henrissat B."/>
            <person name="Grigoriev I.V."/>
            <person name="Hibbett D.S."/>
            <person name="Martin F."/>
        </authorList>
    </citation>
    <scope>NUCLEOTIDE SEQUENCE [LARGE SCALE GENOMIC DNA]</scope>
    <source>
        <strain evidence="2 3">SS14</strain>
    </source>
</reference>
<organism evidence="2 3">
    <name type="scientific">Sphaerobolus stellatus (strain SS14)</name>
    <dbReference type="NCBI Taxonomy" id="990650"/>
    <lineage>
        <taxon>Eukaryota</taxon>
        <taxon>Fungi</taxon>
        <taxon>Dikarya</taxon>
        <taxon>Basidiomycota</taxon>
        <taxon>Agaricomycotina</taxon>
        <taxon>Agaricomycetes</taxon>
        <taxon>Phallomycetidae</taxon>
        <taxon>Geastrales</taxon>
        <taxon>Sphaerobolaceae</taxon>
        <taxon>Sphaerobolus</taxon>
    </lineage>
</organism>
<dbReference type="Proteomes" id="UP000054279">
    <property type="component" value="Unassembled WGS sequence"/>
</dbReference>
<proteinExistence type="predicted"/>
<feature type="non-terminal residue" evidence="2">
    <location>
        <position position="1"/>
    </location>
</feature>
<keyword evidence="3" id="KW-1185">Reference proteome</keyword>